<comment type="subcellular location">
    <subcellularLocation>
        <location evidence="3">Cytoplasm</location>
        <location evidence="3">Cytoskeleton</location>
    </subcellularLocation>
</comment>
<dbReference type="STRING" id="764103.G7DX42"/>
<sequence>MSNDEEPTVEIRQLNLRSRTTQPTSGHVGSSTTRQSTKPSALKIKAGSASRLLKEVSMYTREARGQAKHLEAMEANGEDIYKIKQERNAYNETLAIIPDSQRRLVVAIAALRDHLASGSADCADEPVVLSAQATIKQYEAEQASHFEPVPTQTKPTRQETAASGSAPSLIMIKTNAVRRLHRELCDSEQDAEQQGRVADRYQAEGKDVYDVNQQRRVQAESLRMIPECQRLLAQAITDLRSVAHKRDPAQGSESEYQLAEEALELASA</sequence>
<dbReference type="GO" id="GO:0005874">
    <property type="term" value="C:microtubule"/>
    <property type="evidence" value="ECO:0007669"/>
    <property type="project" value="UniProtKB-KW"/>
</dbReference>
<dbReference type="Proteomes" id="UP000009131">
    <property type="component" value="Unassembled WGS sequence"/>
</dbReference>
<gene>
    <name evidence="5" type="primary">Mo01794</name>
    <name evidence="5" type="ORF">E5Q_01794</name>
</gene>
<keyword evidence="2 3" id="KW-0143">Chaperone</keyword>
<dbReference type="GO" id="GO:0005829">
    <property type="term" value="C:cytosol"/>
    <property type="evidence" value="ECO:0007669"/>
    <property type="project" value="TreeGrafter"/>
</dbReference>
<feature type="compositionally biased region" description="Polar residues" evidence="4">
    <location>
        <begin position="150"/>
        <end position="166"/>
    </location>
</feature>
<evidence type="ECO:0000256" key="1">
    <source>
        <dbReference type="ARBA" id="ARBA00006806"/>
    </source>
</evidence>
<dbReference type="HOGENOM" id="CLU_1038599_0_0_1"/>
<organism evidence="5 6">
    <name type="scientific">Mixia osmundae (strain CBS 9802 / IAM 14324 / JCM 22182 / KY 12970)</name>
    <dbReference type="NCBI Taxonomy" id="764103"/>
    <lineage>
        <taxon>Eukaryota</taxon>
        <taxon>Fungi</taxon>
        <taxon>Dikarya</taxon>
        <taxon>Basidiomycota</taxon>
        <taxon>Pucciniomycotina</taxon>
        <taxon>Mixiomycetes</taxon>
        <taxon>Mixiales</taxon>
        <taxon>Mixiaceae</taxon>
        <taxon>Mixia</taxon>
    </lineage>
</organism>
<reference evidence="5 6" key="1">
    <citation type="journal article" date="2011" name="J. Gen. Appl. Microbiol.">
        <title>Draft genome sequencing of the enigmatic basidiomycete Mixia osmundae.</title>
        <authorList>
            <person name="Nishida H."/>
            <person name="Nagatsuka Y."/>
            <person name="Sugiyama J."/>
        </authorList>
    </citation>
    <scope>NUCLEOTIDE SEQUENCE [LARGE SCALE GENOMIC DNA]</scope>
    <source>
        <strain evidence="6">CBS 9802 / IAM 14324 / JCM 22182 / KY 12970</strain>
    </source>
</reference>
<dbReference type="AlphaFoldDB" id="G7DX42"/>
<dbReference type="GO" id="GO:0048487">
    <property type="term" value="F:beta-tubulin binding"/>
    <property type="evidence" value="ECO:0007669"/>
    <property type="project" value="InterPro"/>
</dbReference>
<dbReference type="PANTHER" id="PTHR21500">
    <property type="entry name" value="TUBULIN-SPECIFIC CHAPERONE A"/>
    <property type="match status" value="1"/>
</dbReference>
<reference evidence="5 6" key="2">
    <citation type="journal article" date="2012" name="Open Biol.">
        <title>Characteristics of nucleosomes and linker DNA regions on the genome of the basidiomycete Mixia osmundae revealed by mono- and dinucleosome mapping.</title>
        <authorList>
            <person name="Nishida H."/>
            <person name="Kondo S."/>
            <person name="Matsumoto T."/>
            <person name="Suzuki Y."/>
            <person name="Yoshikawa H."/>
            <person name="Taylor T.D."/>
            <person name="Sugiyama J."/>
        </authorList>
    </citation>
    <scope>NUCLEOTIDE SEQUENCE [LARGE SCALE GENOMIC DNA]</scope>
    <source>
        <strain evidence="6">CBS 9802 / IAM 14324 / JCM 22182 / KY 12970</strain>
    </source>
</reference>
<dbReference type="Pfam" id="PF02970">
    <property type="entry name" value="TBCA"/>
    <property type="match status" value="2"/>
</dbReference>
<dbReference type="Gene3D" id="1.20.58.90">
    <property type="match status" value="2"/>
</dbReference>
<protein>
    <recommendedName>
        <fullName evidence="3">Tubulin-specific chaperone A</fullName>
    </recommendedName>
</protein>
<keyword evidence="3" id="KW-0963">Cytoplasm</keyword>
<feature type="region of interest" description="Disordered" evidence="4">
    <location>
        <begin position="142"/>
        <end position="167"/>
    </location>
</feature>
<dbReference type="SUPFAM" id="SSF46988">
    <property type="entry name" value="Tubulin chaperone cofactor A"/>
    <property type="match status" value="2"/>
</dbReference>
<evidence type="ECO:0000313" key="5">
    <source>
        <dbReference type="EMBL" id="GAA95139.1"/>
    </source>
</evidence>
<keyword evidence="3" id="KW-0493">Microtubule</keyword>
<feature type="region of interest" description="Disordered" evidence="4">
    <location>
        <begin position="1"/>
        <end position="44"/>
    </location>
</feature>
<dbReference type="GO" id="GO:0007023">
    <property type="term" value="P:post-chaperonin tubulin folding pathway"/>
    <property type="evidence" value="ECO:0007669"/>
    <property type="project" value="UniProtKB-UniRule"/>
</dbReference>
<proteinExistence type="inferred from homology"/>
<accession>G7DX42</accession>
<dbReference type="InterPro" id="IPR036126">
    <property type="entry name" value="TBCA_sf"/>
</dbReference>
<keyword evidence="6" id="KW-1185">Reference proteome</keyword>
<comment type="similarity">
    <text evidence="1 3">Belongs to the TBCA family.</text>
</comment>
<feature type="compositionally biased region" description="Polar residues" evidence="4">
    <location>
        <begin position="15"/>
        <end position="39"/>
    </location>
</feature>
<dbReference type="InterPro" id="IPR004226">
    <property type="entry name" value="TBCA"/>
</dbReference>
<dbReference type="OrthoDB" id="296187at2759"/>
<evidence type="ECO:0000256" key="4">
    <source>
        <dbReference type="SAM" id="MobiDB-lite"/>
    </source>
</evidence>
<dbReference type="PANTHER" id="PTHR21500:SF0">
    <property type="entry name" value="TUBULIN-SPECIFIC CHAPERONE A"/>
    <property type="match status" value="1"/>
</dbReference>
<dbReference type="RefSeq" id="XP_014566630.1">
    <property type="nucleotide sequence ID" value="XM_014711144.1"/>
</dbReference>
<dbReference type="GO" id="GO:0007021">
    <property type="term" value="P:tubulin complex assembly"/>
    <property type="evidence" value="ECO:0007669"/>
    <property type="project" value="UniProtKB-UniRule"/>
</dbReference>
<keyword evidence="3" id="KW-0206">Cytoskeleton</keyword>
<dbReference type="InParanoid" id="G7DX42"/>
<evidence type="ECO:0000313" key="6">
    <source>
        <dbReference type="Proteomes" id="UP000009131"/>
    </source>
</evidence>
<name>G7DX42_MIXOS</name>
<comment type="subunit">
    <text evidence="3">Supercomplex made of cofactors A to E. Cofactors A and D function by capturing and stabilizing tubulin in a quasi-native conformation. Cofactor E binds to the cofactor D-tubulin complex; interaction with cofactor C then causes the release of tubulin polypeptides that are committed to the native state.</text>
</comment>
<dbReference type="EMBL" id="BABT02000054">
    <property type="protein sequence ID" value="GAA95139.1"/>
    <property type="molecule type" value="Genomic_DNA"/>
</dbReference>
<comment type="caution">
    <text evidence="5">The sequence shown here is derived from an EMBL/GenBank/DDBJ whole genome shotgun (WGS) entry which is preliminary data.</text>
</comment>
<evidence type="ECO:0000256" key="3">
    <source>
        <dbReference type="RuleBase" id="RU364030"/>
    </source>
</evidence>
<evidence type="ECO:0000256" key="2">
    <source>
        <dbReference type="ARBA" id="ARBA00023186"/>
    </source>
</evidence>